<proteinExistence type="predicted"/>
<protein>
    <submittedName>
        <fullName evidence="1">Uncharacterized protein</fullName>
    </submittedName>
</protein>
<dbReference type="Proteomes" id="UP000006319">
    <property type="component" value="Unassembled WGS sequence"/>
</dbReference>
<dbReference type="PhylomeDB" id="K6V2G9"/>
<reference evidence="1 2" key="1">
    <citation type="journal article" date="2012" name="Nat. Genet.">
        <title>Plasmodium cynomolgi genome sequences provide insight into Plasmodium vivax and the monkey malaria clade.</title>
        <authorList>
            <person name="Tachibana S."/>
            <person name="Sullivan S.A."/>
            <person name="Kawai S."/>
            <person name="Nakamura S."/>
            <person name="Kim H.R."/>
            <person name="Goto N."/>
            <person name="Arisue N."/>
            <person name="Palacpac N.M.Q."/>
            <person name="Honma H."/>
            <person name="Yagi M."/>
            <person name="Tougan T."/>
            <person name="Katakai Y."/>
            <person name="Kaneko O."/>
            <person name="Mita T."/>
            <person name="Kita K."/>
            <person name="Yasutomi Y."/>
            <person name="Sutton P.L."/>
            <person name="Shakhbatyan R."/>
            <person name="Horii T."/>
            <person name="Yasunaga T."/>
            <person name="Barnwell J.W."/>
            <person name="Escalante A.A."/>
            <person name="Carlton J.M."/>
            <person name="Tanabe K."/>
        </authorList>
    </citation>
    <scope>NUCLEOTIDE SEQUENCE [LARGE SCALE GENOMIC DNA]</scope>
    <source>
        <strain evidence="1 2">B</strain>
    </source>
</reference>
<evidence type="ECO:0000313" key="1">
    <source>
        <dbReference type="EMBL" id="GAB69455.1"/>
    </source>
</evidence>
<dbReference type="VEuPathDB" id="PlasmoDB:PCYB_002040"/>
<dbReference type="RefSeq" id="XP_004227673.1">
    <property type="nucleotide sequence ID" value="XM_004227625.1"/>
</dbReference>
<evidence type="ECO:0000313" key="2">
    <source>
        <dbReference type="Proteomes" id="UP000006319"/>
    </source>
</evidence>
<organism evidence="1 2">
    <name type="scientific">Plasmodium cynomolgi (strain B)</name>
    <dbReference type="NCBI Taxonomy" id="1120755"/>
    <lineage>
        <taxon>Eukaryota</taxon>
        <taxon>Sar</taxon>
        <taxon>Alveolata</taxon>
        <taxon>Apicomplexa</taxon>
        <taxon>Aconoidasida</taxon>
        <taxon>Haemosporida</taxon>
        <taxon>Plasmodiidae</taxon>
        <taxon>Plasmodium</taxon>
        <taxon>Plasmodium (Plasmodium)</taxon>
    </lineage>
</organism>
<keyword evidence="2" id="KW-1185">Reference proteome</keyword>
<gene>
    <name evidence="1" type="ORF">PCYB_002040</name>
</gene>
<dbReference type="GeneID" id="14695997"/>
<dbReference type="KEGG" id="pcy:PCYB_002040"/>
<sequence>MALLLHKKHHVPDDFIKKVFSAMDGLVTPWGNNIKYTKCYYEPYSDVYAESDDLIKLLTFVDNDVVIQSILMSKPSSVHDSKLKTRHCNVTKSEDIKYINLCQDLETFEKSYASLYKILLLREKISPLDSL</sequence>
<dbReference type="EMBL" id="DF157177">
    <property type="protein sequence ID" value="GAB69455.1"/>
    <property type="molecule type" value="Genomic_DNA"/>
</dbReference>
<accession>K6V2G9</accession>
<dbReference type="AlphaFoldDB" id="K6V2G9"/>
<name>K6V2G9_PLACD</name>